<dbReference type="GO" id="GO:0044550">
    <property type="term" value="P:secondary metabolite biosynthetic process"/>
    <property type="evidence" value="ECO:0007669"/>
    <property type="project" value="TreeGrafter"/>
</dbReference>
<dbReference type="PANTHER" id="PTHR46720:SF3">
    <property type="entry name" value="FAD-BINDING DOMAIN-CONTAINING PROTEIN-RELATED"/>
    <property type="match status" value="1"/>
</dbReference>
<dbReference type="OrthoDB" id="417877at2759"/>
<evidence type="ECO:0000256" key="3">
    <source>
        <dbReference type="ARBA" id="ARBA00023002"/>
    </source>
</evidence>
<accession>A0A166GFZ5</accession>
<protein>
    <recommendedName>
        <fullName evidence="6">FAD-binding domain-containing protein</fullName>
    </recommendedName>
</protein>
<dbReference type="Proteomes" id="UP000076532">
    <property type="component" value="Unassembled WGS sequence"/>
</dbReference>
<dbReference type="InterPro" id="IPR036188">
    <property type="entry name" value="FAD/NAD-bd_sf"/>
</dbReference>
<keyword evidence="5" id="KW-1185">Reference proteome</keyword>
<evidence type="ECO:0008006" key="6">
    <source>
        <dbReference type="Google" id="ProtNLM"/>
    </source>
</evidence>
<keyword evidence="3" id="KW-0560">Oxidoreductase</keyword>
<evidence type="ECO:0000313" key="5">
    <source>
        <dbReference type="Proteomes" id="UP000076532"/>
    </source>
</evidence>
<proteinExistence type="predicted"/>
<dbReference type="InterPro" id="IPR051104">
    <property type="entry name" value="FAD_monoxygenase"/>
</dbReference>
<organism evidence="4 5">
    <name type="scientific">Athelia psychrophila</name>
    <dbReference type="NCBI Taxonomy" id="1759441"/>
    <lineage>
        <taxon>Eukaryota</taxon>
        <taxon>Fungi</taxon>
        <taxon>Dikarya</taxon>
        <taxon>Basidiomycota</taxon>
        <taxon>Agaricomycotina</taxon>
        <taxon>Agaricomycetes</taxon>
        <taxon>Agaricomycetidae</taxon>
        <taxon>Atheliales</taxon>
        <taxon>Atheliaceae</taxon>
        <taxon>Athelia</taxon>
    </lineage>
</organism>
<dbReference type="STRING" id="436010.A0A166GFZ5"/>
<keyword evidence="1" id="KW-0285">Flavoprotein</keyword>
<dbReference type="PANTHER" id="PTHR46720">
    <property type="entry name" value="HYDROXYLASE, PUTATIVE (AFU_ORTHOLOGUE AFUA_3G01460)-RELATED"/>
    <property type="match status" value="1"/>
</dbReference>
<sequence>MTPHLGSGAGQAIEDAYVLTALLASPKCTPASLSHVLQIYDEVRRPKATTVWHMSRKNGSMYEFAGPVCEEFGQHDHNFSSEALKKLGEVAAENHAWTWNTSAEEDREQAISMLSEL</sequence>
<evidence type="ECO:0000256" key="1">
    <source>
        <dbReference type="ARBA" id="ARBA00022630"/>
    </source>
</evidence>
<evidence type="ECO:0000256" key="2">
    <source>
        <dbReference type="ARBA" id="ARBA00022827"/>
    </source>
</evidence>
<gene>
    <name evidence="4" type="ORF">FIBSPDRAFT_1046649</name>
</gene>
<keyword evidence="2" id="KW-0274">FAD</keyword>
<dbReference type="SUPFAM" id="SSF51905">
    <property type="entry name" value="FAD/NAD(P)-binding domain"/>
    <property type="match status" value="1"/>
</dbReference>
<dbReference type="AlphaFoldDB" id="A0A166GFZ5"/>
<evidence type="ECO:0000313" key="4">
    <source>
        <dbReference type="EMBL" id="KZP17797.1"/>
    </source>
</evidence>
<dbReference type="EMBL" id="KV417579">
    <property type="protein sequence ID" value="KZP17797.1"/>
    <property type="molecule type" value="Genomic_DNA"/>
</dbReference>
<reference evidence="4 5" key="1">
    <citation type="journal article" date="2016" name="Mol. Biol. Evol.">
        <title>Comparative Genomics of Early-Diverging Mushroom-Forming Fungi Provides Insights into the Origins of Lignocellulose Decay Capabilities.</title>
        <authorList>
            <person name="Nagy L.G."/>
            <person name="Riley R."/>
            <person name="Tritt A."/>
            <person name="Adam C."/>
            <person name="Daum C."/>
            <person name="Floudas D."/>
            <person name="Sun H."/>
            <person name="Yadav J.S."/>
            <person name="Pangilinan J."/>
            <person name="Larsson K.H."/>
            <person name="Matsuura K."/>
            <person name="Barry K."/>
            <person name="Labutti K."/>
            <person name="Kuo R."/>
            <person name="Ohm R.A."/>
            <person name="Bhattacharya S.S."/>
            <person name="Shirouzu T."/>
            <person name="Yoshinaga Y."/>
            <person name="Martin F.M."/>
            <person name="Grigoriev I.V."/>
            <person name="Hibbett D.S."/>
        </authorList>
    </citation>
    <scope>NUCLEOTIDE SEQUENCE [LARGE SCALE GENOMIC DNA]</scope>
    <source>
        <strain evidence="4 5">CBS 109695</strain>
    </source>
</reference>
<dbReference type="GO" id="GO:0016491">
    <property type="term" value="F:oxidoreductase activity"/>
    <property type="evidence" value="ECO:0007669"/>
    <property type="project" value="UniProtKB-KW"/>
</dbReference>
<name>A0A166GFZ5_9AGAM</name>
<dbReference type="Gene3D" id="3.50.50.60">
    <property type="entry name" value="FAD/NAD(P)-binding domain"/>
    <property type="match status" value="1"/>
</dbReference>